<evidence type="ECO:0008006" key="4">
    <source>
        <dbReference type="Google" id="ProtNLM"/>
    </source>
</evidence>
<gene>
    <name evidence="2" type="ORF">BCR25_07320</name>
</gene>
<dbReference type="Pfam" id="PF19528">
    <property type="entry name" value="DUF6056"/>
    <property type="match status" value="1"/>
</dbReference>
<feature type="transmembrane region" description="Helical" evidence="1">
    <location>
        <begin position="206"/>
        <end position="224"/>
    </location>
</feature>
<dbReference type="AlphaFoldDB" id="A0A1E5GI08"/>
<feature type="transmembrane region" description="Helical" evidence="1">
    <location>
        <begin position="350"/>
        <end position="368"/>
    </location>
</feature>
<keyword evidence="1" id="KW-0472">Membrane</keyword>
<dbReference type="EMBL" id="MIJY01000034">
    <property type="protein sequence ID" value="OEG12342.1"/>
    <property type="molecule type" value="Genomic_DNA"/>
</dbReference>
<evidence type="ECO:0000256" key="1">
    <source>
        <dbReference type="SAM" id="Phobius"/>
    </source>
</evidence>
<keyword evidence="1" id="KW-1133">Transmembrane helix</keyword>
<dbReference type="Proteomes" id="UP000095094">
    <property type="component" value="Unassembled WGS sequence"/>
</dbReference>
<feature type="transmembrane region" description="Helical" evidence="1">
    <location>
        <begin position="139"/>
        <end position="160"/>
    </location>
</feature>
<reference evidence="3" key="1">
    <citation type="submission" date="2016-09" db="EMBL/GenBank/DDBJ databases">
        <authorList>
            <person name="Gulvik C.A."/>
        </authorList>
    </citation>
    <scope>NUCLEOTIDE SEQUENCE [LARGE SCALE GENOMIC DNA]</scope>
    <source>
        <strain evidence="3">LMG 8895</strain>
    </source>
</reference>
<feature type="transmembrane region" description="Helical" evidence="1">
    <location>
        <begin position="291"/>
        <end position="313"/>
    </location>
</feature>
<keyword evidence="1" id="KW-0812">Transmembrane</keyword>
<dbReference type="RefSeq" id="WP_069664044.1">
    <property type="nucleotide sequence ID" value="NZ_JBHUJJ010000001.1"/>
</dbReference>
<evidence type="ECO:0000313" key="3">
    <source>
        <dbReference type="Proteomes" id="UP000095094"/>
    </source>
</evidence>
<protein>
    <recommendedName>
        <fullName evidence="4">Glycosyltransferase RgtA/B/C/D-like domain-containing protein</fullName>
    </recommendedName>
</protein>
<sequence>MDRINRRLNKVTKKQFMLLFFAAAIILVLIPLAFTPMLSDDFIYITNNTKWSDLGWRYLHWSGRLVADSFSLILLQLPSIIYKLLKAIIWIGLLLLISFLPSIFNNKYTWRMNNFIIIFLLYWVANPNLGETSLWSVGFANYLLTNFFIVAYFALLFYLKDRPLRIWHYLAIAVLGLLSGNSNENTSIIVILLTLTFLLIEKKKHVFLLGLPFTVIGTLSLLLSPGQYARLQHPSFQISREKSLFQRLWDYFSSQWFIDTFSSFSWLFVTFIFIGFIYFFRKQYPQKRNAVYSIIFFFSAIIANAAFGGSYVFPVAIRSLNGSLILFLISIAFISEDIRYTTEPFYKKAMSYLTILLCIPFLFSYVYSTKSVISLHRQFNVREQAILAGKSSNQESIYIPNYYVGKLYNPSDSVNLYHGGLENYYDIKKGSSIVQFNKDFSFDYSNKKLINTEQVSLNESFGDSIKLKAINIFPDARSSDKYSINLTFDNDLKQVYSANDHVLFVHINWQRDAQANPVMFNADTSLNNQLFVDGKYVFSSPISDIRPQDIKSIDVGIYDTTKKTNPIQVTIDMENTHADKK</sequence>
<feature type="transmembrane region" description="Helical" evidence="1">
    <location>
        <begin position="84"/>
        <end position="104"/>
    </location>
</feature>
<feature type="transmembrane region" description="Helical" evidence="1">
    <location>
        <begin position="110"/>
        <end position="127"/>
    </location>
</feature>
<proteinExistence type="predicted"/>
<feature type="transmembrane region" description="Helical" evidence="1">
    <location>
        <begin position="166"/>
        <end position="199"/>
    </location>
</feature>
<name>A0A1E5GI08_9ENTE</name>
<feature type="transmembrane region" description="Helical" evidence="1">
    <location>
        <begin position="16"/>
        <end position="38"/>
    </location>
</feature>
<organism evidence="2 3">
    <name type="scientific">Enterococcus termitis</name>
    <dbReference type="NCBI Taxonomy" id="332950"/>
    <lineage>
        <taxon>Bacteria</taxon>
        <taxon>Bacillati</taxon>
        <taxon>Bacillota</taxon>
        <taxon>Bacilli</taxon>
        <taxon>Lactobacillales</taxon>
        <taxon>Enterococcaceae</taxon>
        <taxon>Enterococcus</taxon>
    </lineage>
</organism>
<accession>A0A1E5GI08</accession>
<feature type="transmembrane region" description="Helical" evidence="1">
    <location>
        <begin position="319"/>
        <end position="338"/>
    </location>
</feature>
<comment type="caution">
    <text evidence="2">The sequence shown here is derived from an EMBL/GenBank/DDBJ whole genome shotgun (WGS) entry which is preliminary data.</text>
</comment>
<feature type="transmembrane region" description="Helical" evidence="1">
    <location>
        <begin position="256"/>
        <end position="279"/>
    </location>
</feature>
<dbReference type="OrthoDB" id="1661582at2"/>
<keyword evidence="3" id="KW-1185">Reference proteome</keyword>
<dbReference type="InterPro" id="IPR045691">
    <property type="entry name" value="DUF6056"/>
</dbReference>
<evidence type="ECO:0000313" key="2">
    <source>
        <dbReference type="EMBL" id="OEG12342.1"/>
    </source>
</evidence>